<protein>
    <submittedName>
        <fullName evidence="11">CCA-adding enzyme</fullName>
        <ecNumber evidence="11">2.7.7.72</ecNumber>
    </submittedName>
</protein>
<dbReference type="InterPro" id="IPR006674">
    <property type="entry name" value="HD_domain"/>
</dbReference>
<dbReference type="Gene3D" id="1.10.3090.10">
    <property type="entry name" value="cca-adding enzyme, domain 2"/>
    <property type="match status" value="1"/>
</dbReference>
<evidence type="ECO:0000256" key="3">
    <source>
        <dbReference type="ARBA" id="ARBA00022694"/>
    </source>
</evidence>
<reference evidence="11" key="1">
    <citation type="submission" date="2019-08" db="EMBL/GenBank/DDBJ databases">
        <authorList>
            <person name="Kucharzyk K."/>
            <person name="Murdoch R.W."/>
            <person name="Higgins S."/>
            <person name="Loffler F."/>
        </authorList>
    </citation>
    <scope>NUCLEOTIDE SEQUENCE</scope>
</reference>
<feature type="domain" description="Poly A polymerase head" evidence="8">
    <location>
        <begin position="23"/>
        <end position="148"/>
    </location>
</feature>
<dbReference type="InterPro" id="IPR032828">
    <property type="entry name" value="PolyA_RNA-bd"/>
</dbReference>
<name>A0A645BK14_9ZZZZ</name>
<evidence type="ECO:0000259" key="9">
    <source>
        <dbReference type="Pfam" id="PF01966"/>
    </source>
</evidence>
<dbReference type="Gene3D" id="3.30.460.10">
    <property type="entry name" value="Beta Polymerase, domain 2"/>
    <property type="match status" value="1"/>
</dbReference>
<dbReference type="GO" id="GO:0008033">
    <property type="term" value="P:tRNA processing"/>
    <property type="evidence" value="ECO:0007669"/>
    <property type="project" value="UniProtKB-KW"/>
</dbReference>
<dbReference type="InterPro" id="IPR050264">
    <property type="entry name" value="Bact_CCA-adding_enz_type3_sf"/>
</dbReference>
<dbReference type="Pfam" id="PF12627">
    <property type="entry name" value="PolyA_pol_RNAbd"/>
    <property type="match status" value="1"/>
</dbReference>
<keyword evidence="4 11" id="KW-0548">Nucleotidyltransferase</keyword>
<feature type="domain" description="HD" evidence="9">
    <location>
        <begin position="261"/>
        <end position="346"/>
    </location>
</feature>
<dbReference type="InterPro" id="IPR002646">
    <property type="entry name" value="PolA_pol_head_dom"/>
</dbReference>
<dbReference type="SUPFAM" id="SSF81891">
    <property type="entry name" value="Poly A polymerase C-terminal region-like"/>
    <property type="match status" value="1"/>
</dbReference>
<dbReference type="AlphaFoldDB" id="A0A645BK14"/>
<dbReference type="Pfam" id="PF01743">
    <property type="entry name" value="PolyA_pol"/>
    <property type="match status" value="1"/>
</dbReference>
<organism evidence="11">
    <name type="scientific">bioreactor metagenome</name>
    <dbReference type="NCBI Taxonomy" id="1076179"/>
    <lineage>
        <taxon>unclassified sequences</taxon>
        <taxon>metagenomes</taxon>
        <taxon>ecological metagenomes</taxon>
    </lineage>
</organism>
<dbReference type="GO" id="GO:0000166">
    <property type="term" value="F:nucleotide binding"/>
    <property type="evidence" value="ECO:0007669"/>
    <property type="project" value="UniProtKB-KW"/>
</dbReference>
<evidence type="ECO:0000256" key="6">
    <source>
        <dbReference type="ARBA" id="ARBA00022741"/>
    </source>
</evidence>
<evidence type="ECO:0000313" key="11">
    <source>
        <dbReference type="EMBL" id="MPM63563.1"/>
    </source>
</evidence>
<dbReference type="GO" id="GO:0046872">
    <property type="term" value="F:metal ion binding"/>
    <property type="evidence" value="ECO:0007669"/>
    <property type="project" value="UniProtKB-KW"/>
</dbReference>
<sequence length="488" mass="54743">MDFIIPEYVNKILKALMAAGYDAYLVGGAVRDLLLGKEPEDYDVVTNARPEEIIDVARCAGFGVVEELGQNFGVVMVVVDDNSVEVAAYRSESYGEDAHRPESVWYCETLAEDLARRDFTINAIALDSKGRVIDYFNGLEDLKNRELRTVGEASQRFAEDALRMFRACRFISQLGVTCDAEVFAAITEQLPRVSGLSMERVRAEINKLMKGEFVNLGLDALVKSGLAAQSCRNRQEGKEIQIPILPELAAIVGVPQNPNFHSYDVWNHTLKAVSFGEKSLEVRWALLLHDIGKGQPSVRGFDAEGNPTDYGHEELSARMAEKILKRFQFSANFVKRVVWLIANHMQLGFRVGKDELGTKRWLRKAALSGVFRWNKDMQEAFAQLSSVCLADLAATNAHEQEIITMRMYNEELLRLAADMPVHTSDLLLSGKQIAEIIGGKESLPQLMQILLKRVQDGTVENSEEALTEVVKKWQQRHLQYETSAIDEI</sequence>
<dbReference type="PANTHER" id="PTHR46173:SF1">
    <property type="entry name" value="CCA TRNA NUCLEOTIDYLTRANSFERASE 1, MITOCHONDRIAL"/>
    <property type="match status" value="1"/>
</dbReference>
<dbReference type="InterPro" id="IPR043519">
    <property type="entry name" value="NT_sf"/>
</dbReference>
<evidence type="ECO:0000256" key="4">
    <source>
        <dbReference type="ARBA" id="ARBA00022695"/>
    </source>
</evidence>
<dbReference type="SUPFAM" id="SSF81301">
    <property type="entry name" value="Nucleotidyltransferase"/>
    <property type="match status" value="1"/>
</dbReference>
<dbReference type="Pfam" id="PF01966">
    <property type="entry name" value="HD"/>
    <property type="match status" value="1"/>
</dbReference>
<feature type="domain" description="tRNA nucleotidyltransferase/poly(A) polymerase RNA and SrmB- binding" evidence="10">
    <location>
        <begin position="177"/>
        <end position="229"/>
    </location>
</feature>
<dbReference type="InterPro" id="IPR003607">
    <property type="entry name" value="HD/PDEase_dom"/>
</dbReference>
<evidence type="ECO:0000256" key="5">
    <source>
        <dbReference type="ARBA" id="ARBA00022723"/>
    </source>
</evidence>
<evidence type="ECO:0000259" key="10">
    <source>
        <dbReference type="Pfam" id="PF12627"/>
    </source>
</evidence>
<keyword evidence="7" id="KW-0460">Magnesium</keyword>
<evidence type="ECO:0000259" key="8">
    <source>
        <dbReference type="Pfam" id="PF01743"/>
    </source>
</evidence>
<comment type="cofactor">
    <cofactor evidence="1">
        <name>Mg(2+)</name>
        <dbReference type="ChEBI" id="CHEBI:18420"/>
    </cofactor>
</comment>
<keyword evidence="2 11" id="KW-0808">Transferase</keyword>
<dbReference type="GO" id="GO:0004810">
    <property type="term" value="F:CCA tRNA nucleotidyltransferase activity"/>
    <property type="evidence" value="ECO:0007669"/>
    <property type="project" value="UniProtKB-EC"/>
</dbReference>
<dbReference type="CDD" id="cd05398">
    <property type="entry name" value="NT_ClassII-CCAase"/>
    <property type="match status" value="1"/>
</dbReference>
<keyword evidence="6" id="KW-0547">Nucleotide-binding</keyword>
<evidence type="ECO:0000256" key="1">
    <source>
        <dbReference type="ARBA" id="ARBA00001946"/>
    </source>
</evidence>
<evidence type="ECO:0000256" key="2">
    <source>
        <dbReference type="ARBA" id="ARBA00022679"/>
    </source>
</evidence>
<keyword evidence="5" id="KW-0479">Metal-binding</keyword>
<accession>A0A645BK14</accession>
<evidence type="ECO:0000256" key="7">
    <source>
        <dbReference type="ARBA" id="ARBA00022842"/>
    </source>
</evidence>
<comment type="caution">
    <text evidence="11">The sequence shown here is derived from an EMBL/GenBank/DDBJ whole genome shotgun (WGS) entry which is preliminary data.</text>
</comment>
<dbReference type="PANTHER" id="PTHR46173">
    <property type="entry name" value="CCA TRNA NUCLEOTIDYLTRANSFERASE 1, MITOCHONDRIAL"/>
    <property type="match status" value="1"/>
</dbReference>
<gene>
    <name evidence="11" type="primary">cca_36</name>
    <name evidence="11" type="ORF">SDC9_110443</name>
</gene>
<proteinExistence type="predicted"/>
<dbReference type="EC" id="2.7.7.72" evidence="11"/>
<dbReference type="CDD" id="cd00077">
    <property type="entry name" value="HDc"/>
    <property type="match status" value="1"/>
</dbReference>
<dbReference type="GO" id="GO:0000049">
    <property type="term" value="F:tRNA binding"/>
    <property type="evidence" value="ECO:0007669"/>
    <property type="project" value="TreeGrafter"/>
</dbReference>
<keyword evidence="3" id="KW-0819">tRNA processing</keyword>
<dbReference type="EMBL" id="VSSQ01019487">
    <property type="protein sequence ID" value="MPM63563.1"/>
    <property type="molecule type" value="Genomic_DNA"/>
</dbReference>